<dbReference type="RefSeq" id="WP_374837682.1">
    <property type="nucleotide sequence ID" value="NZ_JBHEEW010000005.1"/>
</dbReference>
<dbReference type="Pfam" id="PF02785">
    <property type="entry name" value="Biotin_carb_C"/>
    <property type="match status" value="1"/>
</dbReference>
<dbReference type="InterPro" id="IPR001882">
    <property type="entry name" value="Biotin_BS"/>
</dbReference>
<gene>
    <name evidence="10" type="ORF">ACFQ33_09490</name>
</gene>
<dbReference type="InterPro" id="IPR005482">
    <property type="entry name" value="Biotin_COase_C"/>
</dbReference>
<dbReference type="Pfam" id="PF00289">
    <property type="entry name" value="Biotin_carb_N"/>
    <property type="match status" value="1"/>
</dbReference>
<dbReference type="InterPro" id="IPR050856">
    <property type="entry name" value="Biotin_carboxylase_complex"/>
</dbReference>
<dbReference type="PROSITE" id="PS00867">
    <property type="entry name" value="CPSASE_2"/>
    <property type="match status" value="1"/>
</dbReference>
<dbReference type="InterPro" id="IPR011761">
    <property type="entry name" value="ATP-grasp"/>
</dbReference>
<keyword evidence="5" id="KW-0092">Biotin</keyword>
<dbReference type="Gene3D" id="2.40.50.100">
    <property type="match status" value="1"/>
</dbReference>
<feature type="domain" description="Lipoyl-binding" evidence="7">
    <location>
        <begin position="581"/>
        <end position="657"/>
    </location>
</feature>
<keyword evidence="3 6" id="KW-0547">Nucleotide-binding</keyword>
<keyword evidence="2 10" id="KW-0436">Ligase</keyword>
<dbReference type="EMBL" id="JBHTNF010000004">
    <property type="protein sequence ID" value="MFD1328126.1"/>
    <property type="molecule type" value="Genomic_DNA"/>
</dbReference>
<dbReference type="Proteomes" id="UP001597173">
    <property type="component" value="Unassembled WGS sequence"/>
</dbReference>
<dbReference type="InterPro" id="IPR011764">
    <property type="entry name" value="Biotin_carboxylation_dom"/>
</dbReference>
<evidence type="ECO:0000259" key="8">
    <source>
        <dbReference type="PROSITE" id="PS50975"/>
    </source>
</evidence>
<evidence type="ECO:0000313" key="10">
    <source>
        <dbReference type="EMBL" id="MFD1328126.1"/>
    </source>
</evidence>
<feature type="domain" description="Biotin carboxylation" evidence="9">
    <location>
        <begin position="1"/>
        <end position="449"/>
    </location>
</feature>
<feature type="domain" description="ATP-grasp" evidence="8">
    <location>
        <begin position="120"/>
        <end position="322"/>
    </location>
</feature>
<evidence type="ECO:0000256" key="5">
    <source>
        <dbReference type="ARBA" id="ARBA00023267"/>
    </source>
</evidence>
<dbReference type="InterPro" id="IPR011053">
    <property type="entry name" value="Single_hybrid_motif"/>
</dbReference>
<protein>
    <submittedName>
        <fullName evidence="10">Acetyl-CoA carboxylase biotin carboxylase subunit</fullName>
        <ecNumber evidence="10">6.4.1.2</ecNumber>
    </submittedName>
</protein>
<proteinExistence type="predicted"/>
<reference evidence="11" key="1">
    <citation type="journal article" date="2019" name="Int. J. Syst. Evol. Microbiol.">
        <title>The Global Catalogue of Microorganisms (GCM) 10K type strain sequencing project: providing services to taxonomists for standard genome sequencing and annotation.</title>
        <authorList>
            <consortium name="The Broad Institute Genomics Platform"/>
            <consortium name="The Broad Institute Genome Sequencing Center for Infectious Disease"/>
            <person name="Wu L."/>
            <person name="Ma J."/>
        </authorList>
    </citation>
    <scope>NUCLEOTIDE SEQUENCE [LARGE SCALE GENOMIC DNA]</scope>
    <source>
        <strain evidence="11">CCUG 55609</strain>
    </source>
</reference>
<dbReference type="InterPro" id="IPR048429">
    <property type="entry name" value="MCC_alpha_BT"/>
</dbReference>
<dbReference type="Gene3D" id="3.30.700.40">
    <property type="match status" value="1"/>
</dbReference>
<sequence>MFKKILIANRGEIACRIIRTARRLGVATVAVYSDADRRALHVELADEAYRIGPAEAARSYLDIQAILAACKASGAEAVHPGYGFLSENPAFVETVEAAGLVFIGPSATAIRAMGLKDAAKALMEGAGVPVVPGYHGEEQDGTFLTRQAEAIGYPVLIKARAGGGGKGMRKVERPRDFAAALASAARESEASFGDGRVLVEKYMAKPRHIEVQVFGDNHGNVVHLFERDCSAQRRHQKVIEEAPAPGMSAEMRAAMGAAAVRAAQAIGYSGAGTVEFIADVSEGLRADRFFFMEMNTRLQVEHPVTEAITGLDLVEWQLRVAAGEPLPKRQEDLAIDGWAFEARIYAENPARDFLPATGRLVRFDTPEGVRVDSGVRAGDEITAFYDPMIAKVIAHGPDRTAALGRLAAALAQCRIAGVTTNTGFLGRLCREPHFAAADVDTGLIGREAAALLPNPPAGPRVLALAAIAALDLLEPAIDPDPWSRLIGFRLWGQGWQVVFVEHEGETLEFRVAPSDRRRFEVESGGKRLGLTILRSEGEGTVLADFGDRVVEAVVVRDGRAITLFAEGASHLFHTEETAGLHGEEEAGGDVVAAPMPGLVRLVAVAAGAAVTKGDPLVTMEAMKMELVLTAPRDGVVEAVPVAPGDQVSEGAVLLRLAAEEPEQAGLGN</sequence>
<dbReference type="InterPro" id="IPR000089">
    <property type="entry name" value="Biotin_lipoyl"/>
</dbReference>
<evidence type="ECO:0000259" key="7">
    <source>
        <dbReference type="PROSITE" id="PS50968"/>
    </source>
</evidence>
<evidence type="ECO:0000259" key="9">
    <source>
        <dbReference type="PROSITE" id="PS50979"/>
    </source>
</evidence>
<dbReference type="PANTHER" id="PTHR18866:SF33">
    <property type="entry name" value="METHYLCROTONOYL-COA CARBOXYLASE SUBUNIT ALPHA, MITOCHONDRIAL-RELATED"/>
    <property type="match status" value="1"/>
</dbReference>
<dbReference type="Pfam" id="PF02786">
    <property type="entry name" value="CPSase_L_D2"/>
    <property type="match status" value="1"/>
</dbReference>
<accession>A0ABW3YW43</accession>
<dbReference type="PROSITE" id="PS00188">
    <property type="entry name" value="BIOTIN"/>
    <property type="match status" value="1"/>
</dbReference>
<dbReference type="Pfam" id="PF00364">
    <property type="entry name" value="Biotin_lipoyl"/>
    <property type="match status" value="1"/>
</dbReference>
<dbReference type="PROSITE" id="PS50975">
    <property type="entry name" value="ATP_GRASP"/>
    <property type="match status" value="1"/>
</dbReference>
<evidence type="ECO:0000256" key="6">
    <source>
        <dbReference type="PROSITE-ProRule" id="PRU00409"/>
    </source>
</evidence>
<dbReference type="SUPFAM" id="SSF56059">
    <property type="entry name" value="Glutathione synthetase ATP-binding domain-like"/>
    <property type="match status" value="1"/>
</dbReference>
<comment type="cofactor">
    <cofactor evidence="1">
        <name>biotin</name>
        <dbReference type="ChEBI" id="CHEBI:57586"/>
    </cofactor>
</comment>
<dbReference type="SUPFAM" id="SSF51230">
    <property type="entry name" value="Single hybrid motif"/>
    <property type="match status" value="1"/>
</dbReference>
<dbReference type="NCBIfam" id="NF006367">
    <property type="entry name" value="PRK08591.1"/>
    <property type="match status" value="1"/>
</dbReference>
<dbReference type="SUPFAM" id="SSF51246">
    <property type="entry name" value="Rudiment single hybrid motif"/>
    <property type="match status" value="1"/>
</dbReference>
<evidence type="ECO:0000256" key="3">
    <source>
        <dbReference type="ARBA" id="ARBA00022741"/>
    </source>
</evidence>
<evidence type="ECO:0000256" key="4">
    <source>
        <dbReference type="ARBA" id="ARBA00022840"/>
    </source>
</evidence>
<comment type="caution">
    <text evidence="10">The sequence shown here is derived from an EMBL/GenBank/DDBJ whole genome shotgun (WGS) entry which is preliminary data.</text>
</comment>
<keyword evidence="4 6" id="KW-0067">ATP-binding</keyword>
<dbReference type="PROSITE" id="PS50968">
    <property type="entry name" value="BIOTINYL_LIPOYL"/>
    <property type="match status" value="1"/>
</dbReference>
<dbReference type="GO" id="GO:0003989">
    <property type="term" value="F:acetyl-CoA carboxylase activity"/>
    <property type="evidence" value="ECO:0007669"/>
    <property type="project" value="UniProtKB-EC"/>
</dbReference>
<dbReference type="CDD" id="cd06850">
    <property type="entry name" value="biotinyl_domain"/>
    <property type="match status" value="1"/>
</dbReference>
<dbReference type="PROSITE" id="PS50979">
    <property type="entry name" value="BC"/>
    <property type="match status" value="1"/>
</dbReference>
<dbReference type="EC" id="6.4.1.2" evidence="10"/>
<dbReference type="SUPFAM" id="SSF52440">
    <property type="entry name" value="PreATP-grasp domain"/>
    <property type="match status" value="1"/>
</dbReference>
<dbReference type="SMART" id="SM00878">
    <property type="entry name" value="Biotin_carb_C"/>
    <property type="match status" value="1"/>
</dbReference>
<dbReference type="Gene3D" id="3.30.470.20">
    <property type="entry name" value="ATP-grasp fold, B domain"/>
    <property type="match status" value="1"/>
</dbReference>
<organism evidence="10 11">
    <name type="scientific">Mycoplana ramosa</name>
    <name type="common">Mycoplana bullata</name>
    <dbReference type="NCBI Taxonomy" id="40837"/>
    <lineage>
        <taxon>Bacteria</taxon>
        <taxon>Pseudomonadati</taxon>
        <taxon>Pseudomonadota</taxon>
        <taxon>Alphaproteobacteria</taxon>
        <taxon>Hyphomicrobiales</taxon>
        <taxon>Rhizobiaceae</taxon>
        <taxon>Mycoplana</taxon>
    </lineage>
</organism>
<evidence type="ECO:0000256" key="2">
    <source>
        <dbReference type="ARBA" id="ARBA00022598"/>
    </source>
</evidence>
<evidence type="ECO:0000313" key="11">
    <source>
        <dbReference type="Proteomes" id="UP001597173"/>
    </source>
</evidence>
<keyword evidence="11" id="KW-1185">Reference proteome</keyword>
<dbReference type="InterPro" id="IPR005479">
    <property type="entry name" value="CPAse_ATP-bd"/>
</dbReference>
<name>A0ABW3YW43_MYCRA</name>
<dbReference type="InterPro" id="IPR005481">
    <property type="entry name" value="BC-like_N"/>
</dbReference>
<dbReference type="PANTHER" id="PTHR18866">
    <property type="entry name" value="CARBOXYLASE:PYRUVATE/ACETYL-COA/PROPIONYL-COA CARBOXYLASE"/>
    <property type="match status" value="1"/>
</dbReference>
<evidence type="ECO:0000256" key="1">
    <source>
        <dbReference type="ARBA" id="ARBA00001953"/>
    </source>
</evidence>
<dbReference type="InterPro" id="IPR011054">
    <property type="entry name" value="Rudment_hybrid_motif"/>
</dbReference>
<dbReference type="Pfam" id="PF21139">
    <property type="entry name" value="BT_MCC_alpha"/>
    <property type="match status" value="1"/>
</dbReference>
<dbReference type="InterPro" id="IPR016185">
    <property type="entry name" value="PreATP-grasp_dom_sf"/>
</dbReference>